<dbReference type="EMBL" id="QUQM01000011">
    <property type="protein sequence ID" value="KAA8641330.1"/>
    <property type="molecule type" value="Genomic_DNA"/>
</dbReference>
<dbReference type="VEuPathDB" id="FungiDB:EYZ11_005310"/>
<reference evidence="2 3" key="1">
    <citation type="submission" date="2019-08" db="EMBL/GenBank/DDBJ databases">
        <title>The genome sequence of a newly discovered highly antifungal drug resistant Aspergillus species, Aspergillus tanneri NIH 1004.</title>
        <authorList>
            <person name="Mounaud S."/>
            <person name="Singh I."/>
            <person name="Joardar V."/>
            <person name="Pakala S."/>
            <person name="Pakala S."/>
            <person name="Venepally P."/>
            <person name="Chung J.K."/>
            <person name="Losada L."/>
            <person name="Nierman W.C."/>
        </authorList>
    </citation>
    <scope>NUCLEOTIDE SEQUENCE [LARGE SCALE GENOMIC DNA]</scope>
    <source>
        <strain evidence="2 3">NIH1004</strain>
    </source>
</reference>
<dbReference type="RefSeq" id="XP_033420692.1">
    <property type="nucleotide sequence ID" value="XM_033566693.1"/>
</dbReference>
<evidence type="ECO:0000313" key="3">
    <source>
        <dbReference type="Proteomes" id="UP000324241"/>
    </source>
</evidence>
<name>A0A5M9M774_9EURO</name>
<evidence type="ECO:0000256" key="1">
    <source>
        <dbReference type="SAM" id="SignalP"/>
    </source>
</evidence>
<accession>A0A5M9M774</accession>
<comment type="caution">
    <text evidence="2">The sequence shown here is derived from an EMBL/GenBank/DDBJ whole genome shotgun (WGS) entry which is preliminary data.</text>
</comment>
<dbReference type="InterPro" id="IPR014710">
    <property type="entry name" value="RmlC-like_jellyroll"/>
</dbReference>
<protein>
    <recommendedName>
        <fullName evidence="4">Galactose mutarotase N-terminal barrel domain-containing protein</fullName>
    </recommendedName>
</protein>
<dbReference type="Proteomes" id="UP000324241">
    <property type="component" value="Unassembled WGS sequence"/>
</dbReference>
<dbReference type="GeneID" id="54324700"/>
<sequence length="131" mass="14269">MKKDFVGWILSTALFSSLGASNTLPSNRSIVVDEAPRFVRPYVLPKYKGHGIGLTKSGQTIRFSITASSSDGAFSLVQHNGKPSRLVISTTTHPRGDTRASVLLSGRCQLWGLQNVTDASHGPRRYTRGLR</sequence>
<organism evidence="2 3">
    <name type="scientific">Aspergillus tanneri</name>
    <dbReference type="NCBI Taxonomy" id="1220188"/>
    <lineage>
        <taxon>Eukaryota</taxon>
        <taxon>Fungi</taxon>
        <taxon>Dikarya</taxon>
        <taxon>Ascomycota</taxon>
        <taxon>Pezizomycotina</taxon>
        <taxon>Eurotiomycetes</taxon>
        <taxon>Eurotiomycetidae</taxon>
        <taxon>Eurotiales</taxon>
        <taxon>Aspergillaceae</taxon>
        <taxon>Aspergillus</taxon>
        <taxon>Aspergillus subgen. Circumdati</taxon>
    </lineage>
</organism>
<evidence type="ECO:0008006" key="4">
    <source>
        <dbReference type="Google" id="ProtNLM"/>
    </source>
</evidence>
<feature type="chain" id="PRO_5024406059" description="Galactose mutarotase N-terminal barrel domain-containing protein" evidence="1">
    <location>
        <begin position="21"/>
        <end position="131"/>
    </location>
</feature>
<feature type="signal peptide" evidence="1">
    <location>
        <begin position="1"/>
        <end position="20"/>
    </location>
</feature>
<evidence type="ECO:0000313" key="2">
    <source>
        <dbReference type="EMBL" id="KAA8641330.1"/>
    </source>
</evidence>
<dbReference type="OrthoDB" id="5370773at2759"/>
<dbReference type="Gene3D" id="2.60.120.10">
    <property type="entry name" value="Jelly Rolls"/>
    <property type="match status" value="1"/>
</dbReference>
<proteinExistence type="predicted"/>
<gene>
    <name evidence="2" type="ORF">ATNIH1004_001998</name>
</gene>
<dbReference type="AlphaFoldDB" id="A0A5M9M774"/>
<keyword evidence="1" id="KW-0732">Signal</keyword>